<dbReference type="PROSITE" id="PS00194">
    <property type="entry name" value="THIOREDOXIN_1"/>
    <property type="match status" value="1"/>
</dbReference>
<dbReference type="GO" id="GO:0005737">
    <property type="term" value="C:cytoplasm"/>
    <property type="evidence" value="ECO:0007669"/>
    <property type="project" value="TreeGrafter"/>
</dbReference>
<evidence type="ECO:0000313" key="8">
    <source>
        <dbReference type="EMBL" id="VVJ21981.1"/>
    </source>
</evidence>
<dbReference type="NCBIfam" id="TIGR01068">
    <property type="entry name" value="thioredoxin"/>
    <property type="match status" value="1"/>
</dbReference>
<evidence type="ECO:0000313" key="9">
    <source>
        <dbReference type="Proteomes" id="UP000399805"/>
    </source>
</evidence>
<dbReference type="InterPro" id="IPR005746">
    <property type="entry name" value="Thioredoxin"/>
</dbReference>
<protein>
    <recommendedName>
        <fullName evidence="6">Thioredoxin</fullName>
    </recommendedName>
</protein>
<dbReference type="EMBL" id="CABVGP010000002">
    <property type="protein sequence ID" value="VVJ21981.1"/>
    <property type="molecule type" value="Genomic_DNA"/>
</dbReference>
<name>A0A6I8LV70_9PSEU</name>
<dbReference type="GO" id="GO:0015035">
    <property type="term" value="F:protein-disulfide reductase activity"/>
    <property type="evidence" value="ECO:0007669"/>
    <property type="project" value="UniProtKB-UniRule"/>
</dbReference>
<dbReference type="GO" id="GO:0016740">
    <property type="term" value="F:transferase activity"/>
    <property type="evidence" value="ECO:0007669"/>
    <property type="project" value="UniProtKB-KW"/>
</dbReference>
<gene>
    <name evidence="8" type="ORF">AA23TX_06995</name>
</gene>
<keyword evidence="5" id="KW-0676">Redox-active center</keyword>
<dbReference type="InterPro" id="IPR013766">
    <property type="entry name" value="Thioredoxin_domain"/>
</dbReference>
<evidence type="ECO:0000256" key="1">
    <source>
        <dbReference type="ARBA" id="ARBA00008987"/>
    </source>
</evidence>
<dbReference type="CDD" id="cd02947">
    <property type="entry name" value="TRX_family"/>
    <property type="match status" value="1"/>
</dbReference>
<keyword evidence="9" id="KW-1185">Reference proteome</keyword>
<dbReference type="RefSeq" id="WP_155546807.1">
    <property type="nucleotide sequence ID" value="NZ_CABVGP010000002.1"/>
</dbReference>
<accession>A0A6I8LV70</accession>
<reference evidence="8 9" key="1">
    <citation type="submission" date="2019-09" db="EMBL/GenBank/DDBJ databases">
        <authorList>
            <person name="Leyn A S."/>
        </authorList>
    </citation>
    <scope>NUCLEOTIDE SEQUENCE [LARGE SCALE GENOMIC DNA]</scope>
    <source>
        <strain evidence="8">AA231_1</strain>
    </source>
</reference>
<dbReference type="Pfam" id="PF00085">
    <property type="entry name" value="Thioredoxin"/>
    <property type="match status" value="1"/>
</dbReference>
<comment type="similarity">
    <text evidence="1">Belongs to the thioredoxin family.</text>
</comment>
<dbReference type="SUPFAM" id="SSF52833">
    <property type="entry name" value="Thioredoxin-like"/>
    <property type="match status" value="1"/>
</dbReference>
<dbReference type="PRINTS" id="PR00421">
    <property type="entry name" value="THIOREDOXIN"/>
</dbReference>
<dbReference type="Gene3D" id="2.30.30.380">
    <property type="entry name" value="Zn-finger domain of Sec23/24"/>
    <property type="match status" value="1"/>
</dbReference>
<evidence type="ECO:0000256" key="2">
    <source>
        <dbReference type="ARBA" id="ARBA00022448"/>
    </source>
</evidence>
<dbReference type="InterPro" id="IPR017937">
    <property type="entry name" value="Thioredoxin_CS"/>
</dbReference>
<keyword evidence="2" id="KW-0813">Transport</keyword>
<keyword evidence="4" id="KW-1015">Disulfide bond</keyword>
<evidence type="ECO:0000256" key="5">
    <source>
        <dbReference type="ARBA" id="ARBA00023284"/>
    </source>
</evidence>
<sequence>MRTVVVACEHCGKSNRIPVAADGSPKCGNCHQPLPWVVDAGDGDFAQIAEQAGLPVLVDLWATWCGPCRSVSPALDRLARARAGKVKLVKVDVDRAPEISRRFDVMAVPTLLVLHGGEVVRRQAGAAPENVLRDWLDQALNSVQEAKT</sequence>
<keyword evidence="3" id="KW-0249">Electron transport</keyword>
<proteinExistence type="inferred from homology"/>
<dbReference type="Proteomes" id="UP000399805">
    <property type="component" value="Unassembled WGS sequence"/>
</dbReference>
<dbReference type="Gene3D" id="3.40.30.10">
    <property type="entry name" value="Glutaredoxin"/>
    <property type="match status" value="1"/>
</dbReference>
<keyword evidence="8" id="KW-0808">Transferase</keyword>
<evidence type="ECO:0000256" key="3">
    <source>
        <dbReference type="ARBA" id="ARBA00022982"/>
    </source>
</evidence>
<evidence type="ECO:0000256" key="6">
    <source>
        <dbReference type="NCBIfam" id="TIGR01068"/>
    </source>
</evidence>
<dbReference type="PROSITE" id="PS51352">
    <property type="entry name" value="THIOREDOXIN_2"/>
    <property type="match status" value="1"/>
</dbReference>
<dbReference type="FunFam" id="3.40.30.10:FF:000001">
    <property type="entry name" value="Thioredoxin"/>
    <property type="match status" value="1"/>
</dbReference>
<dbReference type="PANTHER" id="PTHR45663:SF11">
    <property type="entry name" value="GEO12009P1"/>
    <property type="match status" value="1"/>
</dbReference>
<dbReference type="InterPro" id="IPR036249">
    <property type="entry name" value="Thioredoxin-like_sf"/>
</dbReference>
<evidence type="ECO:0000259" key="7">
    <source>
        <dbReference type="PROSITE" id="PS51352"/>
    </source>
</evidence>
<organism evidence="8 9">
    <name type="scientific">Amycolatopsis camponoti</name>
    <dbReference type="NCBI Taxonomy" id="2606593"/>
    <lineage>
        <taxon>Bacteria</taxon>
        <taxon>Bacillati</taxon>
        <taxon>Actinomycetota</taxon>
        <taxon>Actinomycetes</taxon>
        <taxon>Pseudonocardiales</taxon>
        <taxon>Pseudonocardiaceae</taxon>
        <taxon>Amycolatopsis</taxon>
    </lineage>
</organism>
<dbReference type="PANTHER" id="PTHR45663">
    <property type="entry name" value="GEO12009P1"/>
    <property type="match status" value="1"/>
</dbReference>
<feature type="domain" description="Thioredoxin" evidence="7">
    <location>
        <begin position="25"/>
        <end position="141"/>
    </location>
</feature>
<dbReference type="AlphaFoldDB" id="A0A6I8LV70"/>
<evidence type="ECO:0000256" key="4">
    <source>
        <dbReference type="ARBA" id="ARBA00023157"/>
    </source>
</evidence>